<dbReference type="SUPFAM" id="SSF56349">
    <property type="entry name" value="DNA breaking-rejoining enzymes"/>
    <property type="match status" value="1"/>
</dbReference>
<name>A0ABV5ZLA1_9BACT</name>
<keyword evidence="1" id="KW-0233">DNA recombination</keyword>
<dbReference type="Pfam" id="PF17293">
    <property type="entry name" value="Arm-DNA-bind_5"/>
    <property type="match status" value="1"/>
</dbReference>
<comment type="caution">
    <text evidence="3">The sequence shown here is derived from an EMBL/GenBank/DDBJ whole genome shotgun (WGS) entry which is preliminary data.</text>
</comment>
<reference evidence="3 4" key="1">
    <citation type="submission" date="2024-09" db="EMBL/GenBank/DDBJ databases">
        <authorList>
            <person name="Sun Q."/>
            <person name="Mori K."/>
        </authorList>
    </citation>
    <scope>NUCLEOTIDE SEQUENCE [LARGE SCALE GENOMIC DNA]</scope>
    <source>
        <strain evidence="3 4">ATCC 51272</strain>
    </source>
</reference>
<protein>
    <submittedName>
        <fullName evidence="3">Tyrosine-type recombinase/integrase</fullName>
    </submittedName>
</protein>
<evidence type="ECO:0000313" key="3">
    <source>
        <dbReference type="EMBL" id="MFB9898171.1"/>
    </source>
</evidence>
<dbReference type="InterPro" id="IPR011010">
    <property type="entry name" value="DNA_brk_join_enz"/>
</dbReference>
<accession>A0ABV5ZLA1</accession>
<dbReference type="Gene3D" id="1.10.443.10">
    <property type="entry name" value="Intergrase catalytic core"/>
    <property type="match status" value="1"/>
</dbReference>
<gene>
    <name evidence="3" type="ORF">ACFFK8_10310</name>
</gene>
<organism evidence="3 4">
    <name type="scientific">Hallella seregens ATCC 51272</name>
    <dbReference type="NCBI Taxonomy" id="1336250"/>
    <lineage>
        <taxon>Bacteria</taxon>
        <taxon>Pseudomonadati</taxon>
        <taxon>Bacteroidota</taxon>
        <taxon>Bacteroidia</taxon>
        <taxon>Bacteroidales</taxon>
        <taxon>Prevotellaceae</taxon>
        <taxon>Hallella</taxon>
    </lineage>
</organism>
<evidence type="ECO:0000259" key="2">
    <source>
        <dbReference type="PROSITE" id="PS51898"/>
    </source>
</evidence>
<proteinExistence type="predicted"/>
<evidence type="ECO:0000256" key="1">
    <source>
        <dbReference type="ARBA" id="ARBA00023172"/>
    </source>
</evidence>
<keyword evidence="4" id="KW-1185">Reference proteome</keyword>
<feature type="domain" description="Tyr recombinase" evidence="2">
    <location>
        <begin position="244"/>
        <end position="429"/>
    </location>
</feature>
<dbReference type="Pfam" id="PF00589">
    <property type="entry name" value="Phage_integrase"/>
    <property type="match status" value="1"/>
</dbReference>
<evidence type="ECO:0000313" key="4">
    <source>
        <dbReference type="Proteomes" id="UP001589688"/>
    </source>
</evidence>
<dbReference type="RefSeq" id="WP_027952902.1">
    <property type="nucleotide sequence ID" value="NZ_JADU01000043.1"/>
</dbReference>
<sequence>MDNFGDQQSAKKISVNFNLRCQSSKTPTPIYMVLYAKGHQTKISTGCKILPNQWDKKKQEPIISKIFSDEANREAIKTLMIINSLKFEVLNNFLYNPRVETNDLGLQQIKNNNLINNKMTVTTQFKAAKRTAKATNMMKKAFDEYKTTRPLSGNTLAMYDVWFKKWNTWVIEEFKKDSCKAFNQEALDLYTNYLLKNKNSVVVVNKCVGFVKKLINDRIARNNKYGITPVVFDKLKDKRKKEDMKRQEIFDDEIKALKEVALSDERLDKYRKAFVLQLLTGQRCSDLYRLIKGDYKVQDDTIILKTKKCETNAYIRLNDEIKHLIEELKGQFEISQGAFCKYLNLYLKVIAKEAHLDREITHKKAHTVCQTVKLCDVIESHFARHTFATKMLRIGFSAEEVGKMIGDSSQTVLKNYGHPTEKDEINVLKKAEVRINNVQEPTSQYNEEDELKKVLLMLGVNGLEIDGMDNYQIWERLTLEHGKLMELGVNVKTVKEIYNHKNLPLAERAKILQKMIEEISQKKEK</sequence>
<dbReference type="EMBL" id="JBHLZF010000002">
    <property type="protein sequence ID" value="MFB9898171.1"/>
    <property type="molecule type" value="Genomic_DNA"/>
</dbReference>
<dbReference type="Proteomes" id="UP001589688">
    <property type="component" value="Unassembled WGS sequence"/>
</dbReference>
<dbReference type="PROSITE" id="PS51898">
    <property type="entry name" value="TYR_RECOMBINASE"/>
    <property type="match status" value="1"/>
</dbReference>
<dbReference type="InterPro" id="IPR013762">
    <property type="entry name" value="Integrase-like_cat_sf"/>
</dbReference>
<dbReference type="InterPro" id="IPR002104">
    <property type="entry name" value="Integrase_catalytic"/>
</dbReference>
<dbReference type="InterPro" id="IPR035386">
    <property type="entry name" value="Arm-DNA-bind_5"/>
</dbReference>